<organism evidence="8 9">
    <name type="scientific">Candidatus Pantoea formicae</name>
    <dbReference type="NCBI Taxonomy" id="2608355"/>
    <lineage>
        <taxon>Bacteria</taxon>
        <taxon>Pseudomonadati</taxon>
        <taxon>Pseudomonadota</taxon>
        <taxon>Gammaproteobacteria</taxon>
        <taxon>Enterobacterales</taxon>
        <taxon>Erwiniaceae</taxon>
        <taxon>Pantoea</taxon>
    </lineage>
</organism>
<dbReference type="InterPro" id="IPR050707">
    <property type="entry name" value="HTH_MetabolicPath_Reg"/>
</dbReference>
<dbReference type="Gene3D" id="1.10.10.10">
    <property type="entry name" value="Winged helix-like DNA-binding domain superfamily/Winged helix DNA-binding domain"/>
    <property type="match status" value="1"/>
</dbReference>
<keyword evidence="9" id="KW-1185">Reference proteome</keyword>
<comment type="caution">
    <text evidence="8">The sequence shown here is derived from an EMBL/GenBank/DDBJ whole genome shotgun (WGS) entry which is preliminary data.</text>
</comment>
<name>A0ABX0QVZ3_9GAMM</name>
<accession>A0ABX0QVZ3</accession>
<dbReference type="Pfam" id="PF01614">
    <property type="entry name" value="IclR_C"/>
    <property type="match status" value="1"/>
</dbReference>
<dbReference type="InterPro" id="IPR036390">
    <property type="entry name" value="WH_DNA-bd_sf"/>
</dbReference>
<dbReference type="EMBL" id="VWXD01000001">
    <property type="protein sequence ID" value="NIE98986.1"/>
    <property type="molecule type" value="Genomic_DNA"/>
</dbReference>
<dbReference type="InterPro" id="IPR029016">
    <property type="entry name" value="GAF-like_dom_sf"/>
</dbReference>
<keyword evidence="1" id="KW-0805">Transcription regulation</keyword>
<dbReference type="SUPFAM" id="SSF46785">
    <property type="entry name" value="Winged helix' DNA-binding domain"/>
    <property type="match status" value="1"/>
</dbReference>
<evidence type="ECO:0000313" key="8">
    <source>
        <dbReference type="EMBL" id="NIE98986.1"/>
    </source>
</evidence>
<evidence type="ECO:0000259" key="6">
    <source>
        <dbReference type="PROSITE" id="PS51077"/>
    </source>
</evidence>
<proteinExistence type="predicted"/>
<dbReference type="InterPro" id="IPR005471">
    <property type="entry name" value="Tscrpt_reg_IclR_N"/>
</dbReference>
<dbReference type="Gene3D" id="3.30.450.40">
    <property type="match status" value="1"/>
</dbReference>
<gene>
    <name evidence="8" type="ORF">F3J38_02690</name>
</gene>
<dbReference type="Proteomes" id="UP000780690">
    <property type="component" value="Unassembled WGS sequence"/>
</dbReference>
<evidence type="ECO:0000256" key="2">
    <source>
        <dbReference type="ARBA" id="ARBA00023125"/>
    </source>
</evidence>
<dbReference type="PROSITE" id="PS51078">
    <property type="entry name" value="ICLR_ED"/>
    <property type="match status" value="1"/>
</dbReference>
<dbReference type="PROSITE" id="PS51077">
    <property type="entry name" value="HTH_ICLR"/>
    <property type="match status" value="1"/>
</dbReference>
<dbReference type="InterPro" id="IPR036388">
    <property type="entry name" value="WH-like_DNA-bd_sf"/>
</dbReference>
<dbReference type="PANTHER" id="PTHR30136">
    <property type="entry name" value="HELIX-TURN-HELIX TRANSCRIPTIONAL REGULATOR, ICLR FAMILY"/>
    <property type="match status" value="1"/>
</dbReference>
<evidence type="ECO:0000256" key="3">
    <source>
        <dbReference type="ARBA" id="ARBA00023163"/>
    </source>
</evidence>
<keyword evidence="3" id="KW-0804">Transcription</keyword>
<dbReference type="SUPFAM" id="SSF55781">
    <property type="entry name" value="GAF domain-like"/>
    <property type="match status" value="1"/>
</dbReference>
<evidence type="ECO:0000259" key="7">
    <source>
        <dbReference type="PROSITE" id="PS51078"/>
    </source>
</evidence>
<evidence type="ECO:0000256" key="1">
    <source>
        <dbReference type="ARBA" id="ARBA00023015"/>
    </source>
</evidence>
<reference evidence="8 9" key="1">
    <citation type="journal article" date="2019" name="bioRxiv">
        <title>Bacteria contribute to plant secondary compound degradation in a generalist herbivore system.</title>
        <authorList>
            <person name="Francoeur C.B."/>
            <person name="Khadempour L."/>
            <person name="Moreira-Soto R.D."/>
            <person name="Gotting K."/>
            <person name="Book A.J."/>
            <person name="Pinto-Tomas A.A."/>
            <person name="Keefover-Ring K."/>
            <person name="Currie C.R."/>
        </authorList>
    </citation>
    <scope>NUCLEOTIDE SEQUENCE [LARGE SCALE GENOMIC DNA]</scope>
    <source>
        <strain evidence="8 9">Acro-805</strain>
    </source>
</reference>
<dbReference type="InterPro" id="IPR014757">
    <property type="entry name" value="Tscrpt_reg_IclR_C"/>
</dbReference>
<evidence type="ECO:0000256" key="5">
    <source>
        <dbReference type="ARBA" id="ARBA00042627"/>
    </source>
</evidence>
<dbReference type="PANTHER" id="PTHR30136:SF24">
    <property type="entry name" value="HTH-TYPE TRANSCRIPTIONAL REPRESSOR ALLR"/>
    <property type="match status" value="1"/>
</dbReference>
<protein>
    <recommendedName>
        <fullName evidence="4">HTH-type transcriptional repressor AllR</fullName>
    </recommendedName>
    <alternativeName>
        <fullName evidence="5">Negative regulator of allantoin and glyoxylate utilization operons</fullName>
    </alternativeName>
</protein>
<dbReference type="SMART" id="SM00346">
    <property type="entry name" value="HTH_ICLR"/>
    <property type="match status" value="1"/>
</dbReference>
<dbReference type="Pfam" id="PF09339">
    <property type="entry name" value="HTH_IclR"/>
    <property type="match status" value="1"/>
</dbReference>
<evidence type="ECO:0000313" key="9">
    <source>
        <dbReference type="Proteomes" id="UP000780690"/>
    </source>
</evidence>
<feature type="domain" description="IclR-ED" evidence="7">
    <location>
        <begin position="97"/>
        <end position="277"/>
    </location>
</feature>
<feature type="domain" description="HTH iclR-type" evidence="6">
    <location>
        <begin position="31"/>
        <end position="92"/>
    </location>
</feature>
<keyword evidence="2" id="KW-0238">DNA-binding</keyword>
<evidence type="ECO:0000256" key="4">
    <source>
        <dbReference type="ARBA" id="ARBA00040379"/>
    </source>
</evidence>
<sequence>MGRRASMLRTSYIVRIYEQVYLYGFSMSEVVRSAARVLDLLEFFSESGKEANLAAISQTFHLPKSSALGLLRTLCARGYLDKTEQGIYRLNDAFRSHGFSWGGARLTKLLSQARPVMANMASELEETVTLGVLSAEGKIRLVHQALASQTIRYEMAMSTQLPVHCTAMGRMYLAMKSTEERQALLARYPIVPWTKYTVTDPKQLEALLTEAAARHYSISADEVDIGGTGVCTPVLDAQGEVVAMLNVSCVSARFSDKKSRIIKSVLEEGKKLSDLLA</sequence>